<dbReference type="InterPro" id="IPR005467">
    <property type="entry name" value="His_kinase_dom"/>
</dbReference>
<dbReference type="CDD" id="cd00082">
    <property type="entry name" value="HisKA"/>
    <property type="match status" value="1"/>
</dbReference>
<evidence type="ECO:0000256" key="5">
    <source>
        <dbReference type="ARBA" id="ARBA00022679"/>
    </source>
</evidence>
<sequence>MPTLRHAIEKYYLSIFVVSMVVMSAVLILLLHSLAIKRIDQEMLVFTNDLLRFLEKPEGQPVAIFGKKNYAFHVTEQGRTIASYNLPDDFVVPKTEGFHTIHSQRYVKLIRDDLEVIVTRNLKDHFSFLASLSITLMAVLVPLTFLVLFFGRRLTRKLTTPIEMIGEQMQLVSKGVLEKIQIEPTSKEAEILQTQLNEAIDRLNRTMEELRDFATTISHQLRNPLASAKTRLEVLLTEDLPDNVKIEMEKIKHNIDRMVEITSQLLLIARTQHTSAKNFEEEDLSSLILESIDQVSQKYNNKEFLIDSIKEIKVKCVGPLLIHAFANLLDNACKYSSSEKPITLHVEESGETVKVEVCNYGDPIPEQDRDKIFLKFFRSSNARTEGFGLGLAVVKAIADLHRAQVYYECEDGVNKFVMILPK</sequence>
<dbReference type="EC" id="2.7.13.3" evidence="3"/>
<dbReference type="AlphaFoldDB" id="A0A832MLI8"/>
<evidence type="ECO:0000256" key="1">
    <source>
        <dbReference type="ARBA" id="ARBA00000085"/>
    </source>
</evidence>
<dbReference type="PROSITE" id="PS50885">
    <property type="entry name" value="HAMP"/>
    <property type="match status" value="1"/>
</dbReference>
<keyword evidence="7 15" id="KW-0418">Kinase</keyword>
<proteinExistence type="predicted"/>
<keyword evidence="11" id="KW-0175">Coiled coil</keyword>
<name>A0A832MLI8_9THEM</name>
<comment type="caution">
    <text evidence="15">The sequence shown here is derived from an EMBL/GenBank/DDBJ whole genome shotgun (WGS) entry which is preliminary data.</text>
</comment>
<feature type="coiled-coil region" evidence="11">
    <location>
        <begin position="186"/>
        <end position="213"/>
    </location>
</feature>
<dbReference type="Pfam" id="PF00512">
    <property type="entry name" value="HisKA"/>
    <property type="match status" value="1"/>
</dbReference>
<dbReference type="PRINTS" id="PR00344">
    <property type="entry name" value="BCTRLSENSOR"/>
</dbReference>
<dbReference type="InterPro" id="IPR036097">
    <property type="entry name" value="HisK_dim/P_sf"/>
</dbReference>
<evidence type="ECO:0000256" key="2">
    <source>
        <dbReference type="ARBA" id="ARBA00004370"/>
    </source>
</evidence>
<dbReference type="SMART" id="SM00388">
    <property type="entry name" value="HisKA"/>
    <property type="match status" value="1"/>
</dbReference>
<evidence type="ECO:0000256" key="11">
    <source>
        <dbReference type="SAM" id="Coils"/>
    </source>
</evidence>
<reference evidence="15" key="1">
    <citation type="journal article" date="2020" name="mSystems">
        <title>Genome- and Community-Level Interaction Insights into Carbon Utilization and Element Cycling Functions of Hydrothermarchaeota in Hydrothermal Sediment.</title>
        <authorList>
            <person name="Zhou Z."/>
            <person name="Liu Y."/>
            <person name="Xu W."/>
            <person name="Pan J."/>
            <person name="Luo Z.H."/>
            <person name="Li M."/>
        </authorList>
    </citation>
    <scope>NUCLEOTIDE SEQUENCE [LARGE SCALE GENOMIC DNA]</scope>
    <source>
        <strain evidence="15">SpSt-86</strain>
    </source>
</reference>
<dbReference type="PROSITE" id="PS50109">
    <property type="entry name" value="HIS_KIN"/>
    <property type="match status" value="1"/>
</dbReference>
<feature type="transmembrane region" description="Helical" evidence="12">
    <location>
        <begin position="128"/>
        <end position="150"/>
    </location>
</feature>
<keyword evidence="4" id="KW-0597">Phosphoprotein</keyword>
<keyword evidence="9" id="KW-0902">Two-component regulatory system</keyword>
<keyword evidence="10 12" id="KW-0472">Membrane</keyword>
<dbReference type="InterPro" id="IPR003660">
    <property type="entry name" value="HAMP_dom"/>
</dbReference>
<evidence type="ECO:0000259" key="13">
    <source>
        <dbReference type="PROSITE" id="PS50109"/>
    </source>
</evidence>
<evidence type="ECO:0000256" key="6">
    <source>
        <dbReference type="ARBA" id="ARBA00022692"/>
    </source>
</evidence>
<evidence type="ECO:0000256" key="3">
    <source>
        <dbReference type="ARBA" id="ARBA00012438"/>
    </source>
</evidence>
<dbReference type="InterPro" id="IPR003661">
    <property type="entry name" value="HisK_dim/P_dom"/>
</dbReference>
<evidence type="ECO:0000256" key="12">
    <source>
        <dbReference type="SAM" id="Phobius"/>
    </source>
</evidence>
<evidence type="ECO:0000256" key="7">
    <source>
        <dbReference type="ARBA" id="ARBA00022777"/>
    </source>
</evidence>
<dbReference type="GO" id="GO:0005886">
    <property type="term" value="C:plasma membrane"/>
    <property type="evidence" value="ECO:0007669"/>
    <property type="project" value="TreeGrafter"/>
</dbReference>
<dbReference type="Pfam" id="PF02518">
    <property type="entry name" value="HATPase_c"/>
    <property type="match status" value="1"/>
</dbReference>
<dbReference type="EMBL" id="DTKQ01000006">
    <property type="protein sequence ID" value="HGZ78476.1"/>
    <property type="molecule type" value="Genomic_DNA"/>
</dbReference>
<organism evidence="15">
    <name type="scientific">Pseudothermotoga hypogea</name>
    <dbReference type="NCBI Taxonomy" id="57487"/>
    <lineage>
        <taxon>Bacteria</taxon>
        <taxon>Thermotogati</taxon>
        <taxon>Thermotogota</taxon>
        <taxon>Thermotogae</taxon>
        <taxon>Thermotogales</taxon>
        <taxon>Thermotogaceae</taxon>
        <taxon>Pseudothermotoga</taxon>
    </lineage>
</organism>
<evidence type="ECO:0000256" key="8">
    <source>
        <dbReference type="ARBA" id="ARBA00022989"/>
    </source>
</evidence>
<keyword evidence="5" id="KW-0808">Transferase</keyword>
<dbReference type="PANTHER" id="PTHR45436">
    <property type="entry name" value="SENSOR HISTIDINE KINASE YKOH"/>
    <property type="match status" value="1"/>
</dbReference>
<dbReference type="GO" id="GO:0000155">
    <property type="term" value="F:phosphorelay sensor kinase activity"/>
    <property type="evidence" value="ECO:0007669"/>
    <property type="project" value="InterPro"/>
</dbReference>
<gene>
    <name evidence="15" type="ORF">ENW55_00630</name>
</gene>
<dbReference type="PANTHER" id="PTHR45436:SF5">
    <property type="entry name" value="SENSOR HISTIDINE KINASE TRCS"/>
    <property type="match status" value="1"/>
</dbReference>
<dbReference type="InterPro" id="IPR004358">
    <property type="entry name" value="Sig_transdc_His_kin-like_C"/>
</dbReference>
<protein>
    <recommendedName>
        <fullName evidence="3">histidine kinase</fullName>
        <ecNumber evidence="3">2.7.13.3</ecNumber>
    </recommendedName>
</protein>
<keyword evidence="8 12" id="KW-1133">Transmembrane helix</keyword>
<comment type="subcellular location">
    <subcellularLocation>
        <location evidence="2">Membrane</location>
    </subcellularLocation>
</comment>
<dbReference type="InterPro" id="IPR036890">
    <property type="entry name" value="HATPase_C_sf"/>
</dbReference>
<evidence type="ECO:0000256" key="4">
    <source>
        <dbReference type="ARBA" id="ARBA00022553"/>
    </source>
</evidence>
<dbReference type="Gene3D" id="6.10.340.10">
    <property type="match status" value="1"/>
</dbReference>
<evidence type="ECO:0000256" key="9">
    <source>
        <dbReference type="ARBA" id="ARBA00023012"/>
    </source>
</evidence>
<keyword evidence="6 12" id="KW-0812">Transmembrane</keyword>
<feature type="domain" description="Histidine kinase" evidence="13">
    <location>
        <begin position="216"/>
        <end position="422"/>
    </location>
</feature>
<dbReference type="SUPFAM" id="SSF55874">
    <property type="entry name" value="ATPase domain of HSP90 chaperone/DNA topoisomerase II/histidine kinase"/>
    <property type="match status" value="1"/>
</dbReference>
<dbReference type="SMART" id="SM00387">
    <property type="entry name" value="HATPase_c"/>
    <property type="match status" value="1"/>
</dbReference>
<accession>A0A832MLI8</accession>
<evidence type="ECO:0000259" key="14">
    <source>
        <dbReference type="PROSITE" id="PS50885"/>
    </source>
</evidence>
<feature type="transmembrane region" description="Helical" evidence="12">
    <location>
        <begin position="12"/>
        <end position="36"/>
    </location>
</feature>
<dbReference type="Gene3D" id="1.10.287.130">
    <property type="match status" value="1"/>
</dbReference>
<evidence type="ECO:0000256" key="10">
    <source>
        <dbReference type="ARBA" id="ARBA00023136"/>
    </source>
</evidence>
<dbReference type="Gene3D" id="3.30.565.10">
    <property type="entry name" value="Histidine kinase-like ATPase, C-terminal domain"/>
    <property type="match status" value="1"/>
</dbReference>
<comment type="catalytic activity">
    <reaction evidence="1">
        <text>ATP + protein L-histidine = ADP + protein N-phospho-L-histidine.</text>
        <dbReference type="EC" id="2.7.13.3"/>
    </reaction>
</comment>
<dbReference type="SUPFAM" id="SSF47384">
    <property type="entry name" value="Homodimeric domain of signal transducing histidine kinase"/>
    <property type="match status" value="1"/>
</dbReference>
<feature type="domain" description="HAMP" evidence="14">
    <location>
        <begin position="156"/>
        <end position="208"/>
    </location>
</feature>
<dbReference type="InterPro" id="IPR050428">
    <property type="entry name" value="TCS_sensor_his_kinase"/>
</dbReference>
<dbReference type="InterPro" id="IPR003594">
    <property type="entry name" value="HATPase_dom"/>
</dbReference>
<evidence type="ECO:0000313" key="15">
    <source>
        <dbReference type="EMBL" id="HGZ78476.1"/>
    </source>
</evidence>